<name>A0ACD0P4M1_9BASI</name>
<keyword evidence="2" id="KW-1185">Reference proteome</keyword>
<evidence type="ECO:0000313" key="1">
    <source>
        <dbReference type="EMBL" id="PWN52997.1"/>
    </source>
</evidence>
<organism evidence="1 2">
    <name type="scientific">Violaceomyces palustris</name>
    <dbReference type="NCBI Taxonomy" id="1673888"/>
    <lineage>
        <taxon>Eukaryota</taxon>
        <taxon>Fungi</taxon>
        <taxon>Dikarya</taxon>
        <taxon>Basidiomycota</taxon>
        <taxon>Ustilaginomycotina</taxon>
        <taxon>Ustilaginomycetes</taxon>
        <taxon>Violaceomycetales</taxon>
        <taxon>Violaceomycetaceae</taxon>
        <taxon>Violaceomyces</taxon>
    </lineage>
</organism>
<accession>A0ACD0P4M1</accession>
<dbReference type="EMBL" id="KZ819747">
    <property type="protein sequence ID" value="PWN52997.1"/>
    <property type="molecule type" value="Genomic_DNA"/>
</dbReference>
<reference evidence="1 2" key="1">
    <citation type="journal article" date="2018" name="Mol. Biol. Evol.">
        <title>Broad Genomic Sampling Reveals a Smut Pathogenic Ancestry of the Fungal Clade Ustilaginomycotina.</title>
        <authorList>
            <person name="Kijpornyongpan T."/>
            <person name="Mondo S.J."/>
            <person name="Barry K."/>
            <person name="Sandor L."/>
            <person name="Lee J."/>
            <person name="Lipzen A."/>
            <person name="Pangilinan J."/>
            <person name="LaButti K."/>
            <person name="Hainaut M."/>
            <person name="Henrissat B."/>
            <person name="Grigoriev I.V."/>
            <person name="Spatafora J.W."/>
            <person name="Aime M.C."/>
        </authorList>
    </citation>
    <scope>NUCLEOTIDE SEQUENCE [LARGE SCALE GENOMIC DNA]</scope>
    <source>
        <strain evidence="1 2">SA 807</strain>
    </source>
</reference>
<evidence type="ECO:0000313" key="2">
    <source>
        <dbReference type="Proteomes" id="UP000245626"/>
    </source>
</evidence>
<dbReference type="Proteomes" id="UP000245626">
    <property type="component" value="Unassembled WGS sequence"/>
</dbReference>
<gene>
    <name evidence="1" type="ORF">IE53DRAFT_228908</name>
</gene>
<proteinExistence type="predicted"/>
<sequence>MLPPSPPLDRELHPVPPLIESNRPPSTHRLPFFSDLILGLISYTIKYRTICLSRQTSHSNRSAATHQLLPLPPRSLFFLLGQSLIHHLLCYPNSRNKIPSFFPIFPLPGFHFASLPRSGAHIRSPPPTPTH</sequence>
<protein>
    <submittedName>
        <fullName evidence="1">Uncharacterized protein</fullName>
    </submittedName>
</protein>